<dbReference type="Proteomes" id="UP000008068">
    <property type="component" value="Unassembled WGS sequence"/>
</dbReference>
<name>G0NC49_CAEBE</name>
<sequence length="160" mass="18748">MDNSHSESLHGHESAQMAEYVDAKENFRASSPASSQRNEVEQEGVQVAKKTKNQKMTPEERIERRNAAERARYHRMNPEQKKAYKEKRAERKKLRRAEGRGIHSAQLTDAQREERNEKQRKKRAEKARKQQDLDPCGFFAQMEKKIARQTDKAIKKISEN</sequence>
<protein>
    <submittedName>
        <fullName evidence="2">Uncharacterized protein</fullName>
    </submittedName>
</protein>
<gene>
    <name evidence="2" type="ORF">CAEBREN_08761</name>
</gene>
<evidence type="ECO:0000313" key="3">
    <source>
        <dbReference type="Proteomes" id="UP000008068"/>
    </source>
</evidence>
<evidence type="ECO:0000256" key="1">
    <source>
        <dbReference type="SAM" id="MobiDB-lite"/>
    </source>
</evidence>
<proteinExistence type="predicted"/>
<feature type="compositionally biased region" description="Polar residues" evidence="1">
    <location>
        <begin position="28"/>
        <end position="37"/>
    </location>
</feature>
<dbReference type="AlphaFoldDB" id="G0NC49"/>
<accession>G0NC49</accession>
<reference evidence="3" key="1">
    <citation type="submission" date="2011-07" db="EMBL/GenBank/DDBJ databases">
        <authorList>
            <consortium name="Caenorhabditis brenneri Sequencing and Analysis Consortium"/>
            <person name="Wilson R.K."/>
        </authorList>
    </citation>
    <scope>NUCLEOTIDE SEQUENCE [LARGE SCALE GENOMIC DNA]</scope>
    <source>
        <strain evidence="3">PB2801</strain>
    </source>
</reference>
<dbReference type="HOGENOM" id="CLU_1653677_0_0_1"/>
<dbReference type="EMBL" id="GL379861">
    <property type="protein sequence ID" value="EGT57343.1"/>
    <property type="molecule type" value="Genomic_DNA"/>
</dbReference>
<feature type="compositionally biased region" description="Basic and acidic residues" evidence="1">
    <location>
        <begin position="1"/>
        <end position="13"/>
    </location>
</feature>
<evidence type="ECO:0000313" key="2">
    <source>
        <dbReference type="EMBL" id="EGT57343.1"/>
    </source>
</evidence>
<dbReference type="InParanoid" id="G0NC49"/>
<feature type="compositionally biased region" description="Basic and acidic residues" evidence="1">
    <location>
        <begin position="57"/>
        <end position="89"/>
    </location>
</feature>
<organism evidence="3">
    <name type="scientific">Caenorhabditis brenneri</name>
    <name type="common">Nematode worm</name>
    <dbReference type="NCBI Taxonomy" id="135651"/>
    <lineage>
        <taxon>Eukaryota</taxon>
        <taxon>Metazoa</taxon>
        <taxon>Ecdysozoa</taxon>
        <taxon>Nematoda</taxon>
        <taxon>Chromadorea</taxon>
        <taxon>Rhabditida</taxon>
        <taxon>Rhabditina</taxon>
        <taxon>Rhabditomorpha</taxon>
        <taxon>Rhabditoidea</taxon>
        <taxon>Rhabditidae</taxon>
        <taxon>Peloderinae</taxon>
        <taxon>Caenorhabditis</taxon>
    </lineage>
</organism>
<feature type="region of interest" description="Disordered" evidence="1">
    <location>
        <begin position="1"/>
        <end position="136"/>
    </location>
</feature>
<keyword evidence="3" id="KW-1185">Reference proteome</keyword>